<keyword evidence="1" id="KW-0472">Membrane</keyword>
<reference evidence="2 3" key="1">
    <citation type="submission" date="2024-01" db="EMBL/GenBank/DDBJ databases">
        <title>A draft genome for a cacao thread blight-causing isolate of Paramarasmius palmivorus.</title>
        <authorList>
            <person name="Baruah I.K."/>
            <person name="Bukari Y."/>
            <person name="Amoako-Attah I."/>
            <person name="Meinhardt L.W."/>
            <person name="Bailey B.A."/>
            <person name="Cohen S.P."/>
        </authorList>
    </citation>
    <scope>NUCLEOTIDE SEQUENCE [LARGE SCALE GENOMIC DNA]</scope>
    <source>
        <strain evidence="2 3">GH-12</strain>
    </source>
</reference>
<keyword evidence="1" id="KW-0812">Transmembrane</keyword>
<comment type="caution">
    <text evidence="2">The sequence shown here is derived from an EMBL/GenBank/DDBJ whole genome shotgun (WGS) entry which is preliminary data.</text>
</comment>
<feature type="transmembrane region" description="Helical" evidence="1">
    <location>
        <begin position="146"/>
        <end position="165"/>
    </location>
</feature>
<evidence type="ECO:0000256" key="1">
    <source>
        <dbReference type="SAM" id="Phobius"/>
    </source>
</evidence>
<keyword evidence="3" id="KW-1185">Reference proteome</keyword>
<feature type="transmembrane region" description="Helical" evidence="1">
    <location>
        <begin position="71"/>
        <end position="95"/>
    </location>
</feature>
<protein>
    <submittedName>
        <fullName evidence="2">Uncharacterized protein</fullName>
    </submittedName>
</protein>
<accession>A0AAW0EEE9</accession>
<feature type="transmembrane region" description="Helical" evidence="1">
    <location>
        <begin position="227"/>
        <end position="251"/>
    </location>
</feature>
<proteinExistence type="predicted"/>
<dbReference type="EMBL" id="JAYKXP010000001">
    <property type="protein sequence ID" value="KAK7062757.1"/>
    <property type="molecule type" value="Genomic_DNA"/>
</dbReference>
<evidence type="ECO:0000313" key="2">
    <source>
        <dbReference type="EMBL" id="KAK7062757.1"/>
    </source>
</evidence>
<dbReference type="AlphaFoldDB" id="A0AAW0EEE9"/>
<organism evidence="2 3">
    <name type="scientific">Paramarasmius palmivorus</name>
    <dbReference type="NCBI Taxonomy" id="297713"/>
    <lineage>
        <taxon>Eukaryota</taxon>
        <taxon>Fungi</taxon>
        <taxon>Dikarya</taxon>
        <taxon>Basidiomycota</taxon>
        <taxon>Agaricomycotina</taxon>
        <taxon>Agaricomycetes</taxon>
        <taxon>Agaricomycetidae</taxon>
        <taxon>Agaricales</taxon>
        <taxon>Marasmiineae</taxon>
        <taxon>Marasmiaceae</taxon>
        <taxon>Paramarasmius</taxon>
    </lineage>
</organism>
<feature type="transmembrane region" description="Helical" evidence="1">
    <location>
        <begin position="15"/>
        <end position="33"/>
    </location>
</feature>
<name>A0AAW0EEE9_9AGAR</name>
<evidence type="ECO:0000313" key="3">
    <source>
        <dbReference type="Proteomes" id="UP001383192"/>
    </source>
</evidence>
<gene>
    <name evidence="2" type="ORF">VNI00_000246</name>
</gene>
<feature type="transmembrane region" description="Helical" evidence="1">
    <location>
        <begin position="185"/>
        <end position="206"/>
    </location>
</feature>
<dbReference type="Proteomes" id="UP001383192">
    <property type="component" value="Unassembled WGS sequence"/>
</dbReference>
<keyword evidence="1" id="KW-1133">Transmembrane helix</keyword>
<feature type="transmembrane region" description="Helical" evidence="1">
    <location>
        <begin position="257"/>
        <end position="276"/>
    </location>
</feature>
<sequence>MGPLLSLLLPIWVEAIGYGLFLCSFAATVYIHFSDVLRFSAGPRSSSSRANASGLFNPFTALSEPRVFMQAMLFVSTLMFIVATVHLGVGTYRLFKDYIDVPILPILVVSRWDNLLITSLYVTQELLGSGAALYRCWVLWNMSWQVVMIPTVLFLGELAIGYVPIPLFRKSDLAKGISDPRIFPLITSFYTLTVVTNIITTGLIAYRLWSTHRKSYFITTRSVLVPIMWILVESAMLQLVVEAILLCLFLVNSPTQYVFWGLVVPLIGVTFTAITIRIKFVSAANSYEPSFPTGTSSSGIRYPRRSEGSRSRRVEIFTDVTNEDDMFRTSDFYKTGSRTQLSTGDHSRIQQG</sequence>